<feature type="binding site" evidence="9">
    <location>
        <position position="64"/>
    </location>
    <ligand>
        <name>Cu cation</name>
        <dbReference type="ChEBI" id="CHEBI:23378"/>
    </ligand>
</feature>
<keyword evidence="7 9" id="KW-0186">Copper</keyword>
<dbReference type="PRINTS" id="PR00155">
    <property type="entry name" value="AMICYANIN"/>
</dbReference>
<evidence type="ECO:0000256" key="9">
    <source>
        <dbReference type="PIRSR" id="PIRSR602386-1"/>
    </source>
</evidence>
<dbReference type="PROSITE" id="PS00196">
    <property type="entry name" value="COPPER_BLUE"/>
    <property type="match status" value="1"/>
</dbReference>
<evidence type="ECO:0000256" key="10">
    <source>
        <dbReference type="SAM" id="SignalP"/>
    </source>
</evidence>
<evidence type="ECO:0000313" key="13">
    <source>
        <dbReference type="Proteomes" id="UP000046176"/>
    </source>
</evidence>
<dbReference type="SUPFAM" id="SSF49503">
    <property type="entry name" value="Cupredoxins"/>
    <property type="match status" value="1"/>
</dbReference>
<feature type="domain" description="Blue (type 1) copper" evidence="11">
    <location>
        <begin position="30"/>
        <end position="116"/>
    </location>
</feature>
<dbReference type="Pfam" id="PF00127">
    <property type="entry name" value="Copper-bind"/>
    <property type="match status" value="1"/>
</dbReference>
<keyword evidence="3" id="KW-0813">Transport</keyword>
<evidence type="ECO:0000259" key="11">
    <source>
        <dbReference type="Pfam" id="PF00127"/>
    </source>
</evidence>
<dbReference type="RefSeq" id="WP_046666307.1">
    <property type="nucleotide sequence ID" value="NZ_CCRH01000005.1"/>
</dbReference>
<dbReference type="CDD" id="cd04218">
    <property type="entry name" value="Pseudoazurin"/>
    <property type="match status" value="1"/>
</dbReference>
<keyword evidence="4 9" id="KW-0479">Metal-binding</keyword>
<comment type="cofactor">
    <cofactor evidence="9">
        <name>Cu cation</name>
        <dbReference type="ChEBI" id="CHEBI:23378"/>
    </cofactor>
    <text evidence="9">Binds 1 copper ion per subunit.</text>
</comment>
<dbReference type="OrthoDB" id="7510199at2"/>
<dbReference type="PRINTS" id="PR00156">
    <property type="entry name" value="COPPERBLUE"/>
</dbReference>
<name>A0A0T7FG62_NEOGA</name>
<feature type="signal peptide" evidence="10">
    <location>
        <begin position="1"/>
        <end position="24"/>
    </location>
</feature>
<dbReference type="AlphaFoldDB" id="A0A0T7FG62"/>
<dbReference type="InterPro" id="IPR008972">
    <property type="entry name" value="Cupredoxin"/>
</dbReference>
<evidence type="ECO:0000256" key="2">
    <source>
        <dbReference type="ARBA" id="ARBA00016984"/>
    </source>
</evidence>
<feature type="chain" id="PRO_5017996087" description="Pseudoazurin" evidence="10">
    <location>
        <begin position="25"/>
        <end position="148"/>
    </location>
</feature>
<evidence type="ECO:0000256" key="8">
    <source>
        <dbReference type="NCBIfam" id="TIGR02375"/>
    </source>
</evidence>
<dbReference type="InterPro" id="IPR028871">
    <property type="entry name" value="BlueCu_1_BS"/>
</dbReference>
<evidence type="ECO:0000256" key="3">
    <source>
        <dbReference type="ARBA" id="ARBA00022448"/>
    </source>
</evidence>
<proteinExistence type="predicted"/>
<dbReference type="InterPro" id="IPR000923">
    <property type="entry name" value="BlueCu_1"/>
</dbReference>
<organism evidence="12 13">
    <name type="scientific">Neorhizobium galegae bv. officinalis</name>
    <dbReference type="NCBI Taxonomy" id="323656"/>
    <lineage>
        <taxon>Bacteria</taxon>
        <taxon>Pseudomonadati</taxon>
        <taxon>Pseudomonadota</taxon>
        <taxon>Alphaproteobacteria</taxon>
        <taxon>Hyphomicrobiales</taxon>
        <taxon>Rhizobiaceae</taxon>
        <taxon>Rhizobium/Agrobacterium group</taxon>
        <taxon>Neorhizobium</taxon>
    </lineage>
</organism>
<reference evidence="12 13" key="1">
    <citation type="submission" date="2014-08" db="EMBL/GenBank/DDBJ databases">
        <authorList>
            <person name="Chen Y.-H."/>
        </authorList>
    </citation>
    <scope>NUCLEOTIDE SEQUENCE [LARGE SCALE GENOMIC DNA]</scope>
</reference>
<feature type="binding site" evidence="9">
    <location>
        <position position="105"/>
    </location>
    <ligand>
        <name>Cu cation</name>
        <dbReference type="ChEBI" id="CHEBI:23378"/>
    </ligand>
</feature>
<protein>
    <recommendedName>
        <fullName evidence="2 8">Pseudoazurin</fullName>
    </recommendedName>
</protein>
<dbReference type="GO" id="GO:0005507">
    <property type="term" value="F:copper ion binding"/>
    <property type="evidence" value="ECO:0007669"/>
    <property type="project" value="UniProtKB-UniRule"/>
</dbReference>
<dbReference type="Gene3D" id="2.60.40.420">
    <property type="entry name" value="Cupredoxins - blue copper proteins"/>
    <property type="match status" value="1"/>
</dbReference>
<feature type="binding site" evidence="9">
    <location>
        <position position="102"/>
    </location>
    <ligand>
        <name>Cu cation</name>
        <dbReference type="ChEBI" id="CHEBI:23378"/>
    </ligand>
</feature>
<dbReference type="Proteomes" id="UP000046176">
    <property type="component" value="Unassembled WGS sequence"/>
</dbReference>
<dbReference type="InterPro" id="IPR002386">
    <property type="entry name" value="Amicyanin/Pseudoazurin"/>
</dbReference>
<feature type="binding site" evidence="9">
    <location>
        <position position="110"/>
    </location>
    <ligand>
        <name>Cu cation</name>
        <dbReference type="ChEBI" id="CHEBI:23378"/>
    </ligand>
</feature>
<comment type="subcellular location">
    <subcellularLocation>
        <location evidence="1">Periplasm</location>
    </subcellularLocation>
</comment>
<keyword evidence="10" id="KW-0732">Signal</keyword>
<gene>
    <name evidence="12" type="ORF">NGAL_HAMBI1145_20890</name>
</gene>
<dbReference type="EMBL" id="CCRH01000005">
    <property type="protein sequence ID" value="CDZ34005.1"/>
    <property type="molecule type" value="Genomic_DNA"/>
</dbReference>
<evidence type="ECO:0000256" key="5">
    <source>
        <dbReference type="ARBA" id="ARBA00022764"/>
    </source>
</evidence>
<sequence length="148" mass="15317">MKKILASLVGAAIATAFCATVASAADFQVQMLNKGKDGAMVFEPSSLKVAKGDTVTFVPTDKSHNAETIDGLIPEGAKPFKGQMNESVKITFDVEGAYAVKCAPHVGMGMIGLIVVGNAPANLEAIKTAKLPKKARERLDADIAASGV</sequence>
<keyword evidence="6" id="KW-0249">Electron transport</keyword>
<evidence type="ECO:0000256" key="4">
    <source>
        <dbReference type="ARBA" id="ARBA00022723"/>
    </source>
</evidence>
<keyword evidence="5" id="KW-0574">Periplasm</keyword>
<evidence type="ECO:0000313" key="12">
    <source>
        <dbReference type="EMBL" id="CDZ34005.1"/>
    </source>
</evidence>
<evidence type="ECO:0000256" key="7">
    <source>
        <dbReference type="ARBA" id="ARBA00023008"/>
    </source>
</evidence>
<accession>A0A0T7FG62</accession>
<evidence type="ECO:0000256" key="6">
    <source>
        <dbReference type="ARBA" id="ARBA00022982"/>
    </source>
</evidence>
<dbReference type="InterPro" id="IPR012745">
    <property type="entry name" value="Pseudoazurin"/>
</dbReference>
<evidence type="ECO:0000256" key="1">
    <source>
        <dbReference type="ARBA" id="ARBA00004418"/>
    </source>
</evidence>
<dbReference type="InterPro" id="IPR001235">
    <property type="entry name" value="Copper_blue_Plastocyanin"/>
</dbReference>
<dbReference type="NCBIfam" id="TIGR02375">
    <property type="entry name" value="pseudoazurin"/>
    <property type="match status" value="1"/>
</dbReference>
<dbReference type="GO" id="GO:0042597">
    <property type="term" value="C:periplasmic space"/>
    <property type="evidence" value="ECO:0007669"/>
    <property type="project" value="UniProtKB-SubCell"/>
</dbReference>
<dbReference type="GO" id="GO:0009055">
    <property type="term" value="F:electron transfer activity"/>
    <property type="evidence" value="ECO:0007669"/>
    <property type="project" value="InterPro"/>
</dbReference>